<evidence type="ECO:0000313" key="4">
    <source>
        <dbReference type="Proteomes" id="UP000185696"/>
    </source>
</evidence>
<organism evidence="3 4">
    <name type="scientific">Actinophytocola xinjiangensis</name>
    <dbReference type="NCBI Taxonomy" id="485602"/>
    <lineage>
        <taxon>Bacteria</taxon>
        <taxon>Bacillati</taxon>
        <taxon>Actinomycetota</taxon>
        <taxon>Actinomycetes</taxon>
        <taxon>Pseudonocardiales</taxon>
        <taxon>Pseudonocardiaceae</taxon>
    </lineage>
</organism>
<dbReference type="AlphaFoldDB" id="A0A7Z0WNK3"/>
<accession>A0A7Z0WNK3</accession>
<sequence>MTEEEVEEWRKSSRTQGQTNCVEIHPQGLVRDSKQRSGPHLRVDLATLTAAIKAGRVDSRGE</sequence>
<protein>
    <recommendedName>
        <fullName evidence="2">DUF397 domain-containing protein</fullName>
    </recommendedName>
</protein>
<dbReference type="InterPro" id="IPR007278">
    <property type="entry name" value="DUF397"/>
</dbReference>
<dbReference type="Pfam" id="PF04149">
    <property type="entry name" value="DUF397"/>
    <property type="match status" value="1"/>
</dbReference>
<name>A0A7Z0WNK3_9PSEU</name>
<reference evidence="3 4" key="1">
    <citation type="submission" date="2016-12" db="EMBL/GenBank/DDBJ databases">
        <title>The draft genome sequence of Actinophytocola xinjiangensis.</title>
        <authorList>
            <person name="Wang W."/>
            <person name="Yuan L."/>
        </authorList>
    </citation>
    <scope>NUCLEOTIDE SEQUENCE [LARGE SCALE GENOMIC DNA]</scope>
    <source>
        <strain evidence="3 4">CGMCC 4.4663</strain>
    </source>
</reference>
<feature type="region of interest" description="Disordered" evidence="1">
    <location>
        <begin position="1"/>
        <end position="20"/>
    </location>
</feature>
<keyword evidence="4" id="KW-1185">Reference proteome</keyword>
<gene>
    <name evidence="3" type="ORF">BLA60_12945</name>
</gene>
<evidence type="ECO:0000313" key="3">
    <source>
        <dbReference type="EMBL" id="OLF10934.1"/>
    </source>
</evidence>
<dbReference type="Proteomes" id="UP000185696">
    <property type="component" value="Unassembled WGS sequence"/>
</dbReference>
<evidence type="ECO:0000256" key="1">
    <source>
        <dbReference type="SAM" id="MobiDB-lite"/>
    </source>
</evidence>
<evidence type="ECO:0000259" key="2">
    <source>
        <dbReference type="Pfam" id="PF04149"/>
    </source>
</evidence>
<proteinExistence type="predicted"/>
<comment type="caution">
    <text evidence="3">The sequence shown here is derived from an EMBL/GenBank/DDBJ whole genome shotgun (WGS) entry which is preliminary data.</text>
</comment>
<dbReference type="EMBL" id="MSIF01000005">
    <property type="protein sequence ID" value="OLF10934.1"/>
    <property type="molecule type" value="Genomic_DNA"/>
</dbReference>
<feature type="domain" description="DUF397" evidence="2">
    <location>
        <begin position="8"/>
        <end position="50"/>
    </location>
</feature>